<dbReference type="HOGENOM" id="CLU_1983713_0_0_1"/>
<feature type="region of interest" description="Disordered" evidence="1">
    <location>
        <begin position="76"/>
        <end position="126"/>
    </location>
</feature>
<name>K1Q234_MAGGI</name>
<protein>
    <submittedName>
        <fullName evidence="2">Uncharacterized protein</fullName>
    </submittedName>
</protein>
<sequence length="126" mass="14685">MFGFVIGFGVYLNKRECVMTLAQDHLDKANVTGRKVQTSCLVHIFLMDKYWKFLIHIKIAYNLRVCHDLDPRSIEEVQANETGAPEGQQLVEDNKDEEADDKEKNETEDIGHKKRKQKRMTFQTLN</sequence>
<reference evidence="2" key="1">
    <citation type="journal article" date="2012" name="Nature">
        <title>The oyster genome reveals stress adaptation and complexity of shell formation.</title>
        <authorList>
            <person name="Zhang G."/>
            <person name="Fang X."/>
            <person name="Guo X."/>
            <person name="Li L."/>
            <person name="Luo R."/>
            <person name="Xu F."/>
            <person name="Yang P."/>
            <person name="Zhang L."/>
            <person name="Wang X."/>
            <person name="Qi H."/>
            <person name="Xiong Z."/>
            <person name="Que H."/>
            <person name="Xie Y."/>
            <person name="Holland P.W."/>
            <person name="Paps J."/>
            <person name="Zhu Y."/>
            <person name="Wu F."/>
            <person name="Chen Y."/>
            <person name="Wang J."/>
            <person name="Peng C."/>
            <person name="Meng J."/>
            <person name="Yang L."/>
            <person name="Liu J."/>
            <person name="Wen B."/>
            <person name="Zhang N."/>
            <person name="Huang Z."/>
            <person name="Zhu Q."/>
            <person name="Feng Y."/>
            <person name="Mount A."/>
            <person name="Hedgecock D."/>
            <person name="Xu Z."/>
            <person name="Liu Y."/>
            <person name="Domazet-Loso T."/>
            <person name="Du Y."/>
            <person name="Sun X."/>
            <person name="Zhang S."/>
            <person name="Liu B."/>
            <person name="Cheng P."/>
            <person name="Jiang X."/>
            <person name="Li J."/>
            <person name="Fan D."/>
            <person name="Wang W."/>
            <person name="Fu W."/>
            <person name="Wang T."/>
            <person name="Wang B."/>
            <person name="Zhang J."/>
            <person name="Peng Z."/>
            <person name="Li Y."/>
            <person name="Li N."/>
            <person name="Wang J."/>
            <person name="Chen M."/>
            <person name="He Y."/>
            <person name="Tan F."/>
            <person name="Song X."/>
            <person name="Zheng Q."/>
            <person name="Huang R."/>
            <person name="Yang H."/>
            <person name="Du X."/>
            <person name="Chen L."/>
            <person name="Yang M."/>
            <person name="Gaffney P.M."/>
            <person name="Wang S."/>
            <person name="Luo L."/>
            <person name="She Z."/>
            <person name="Ming Y."/>
            <person name="Huang W."/>
            <person name="Zhang S."/>
            <person name="Huang B."/>
            <person name="Zhang Y."/>
            <person name="Qu T."/>
            <person name="Ni P."/>
            <person name="Miao G."/>
            <person name="Wang J."/>
            <person name="Wang Q."/>
            <person name="Steinberg C.E."/>
            <person name="Wang H."/>
            <person name="Li N."/>
            <person name="Qian L."/>
            <person name="Zhang G."/>
            <person name="Li Y."/>
            <person name="Yang H."/>
            <person name="Liu X."/>
            <person name="Wang J."/>
            <person name="Yin Y."/>
            <person name="Wang J."/>
        </authorList>
    </citation>
    <scope>NUCLEOTIDE SEQUENCE [LARGE SCALE GENOMIC DNA]</scope>
    <source>
        <strain evidence="2">05x7-T-G4-1.051#20</strain>
    </source>
</reference>
<proteinExistence type="predicted"/>
<dbReference type="EMBL" id="JH815643">
    <property type="protein sequence ID" value="EKC22925.1"/>
    <property type="molecule type" value="Genomic_DNA"/>
</dbReference>
<dbReference type="AlphaFoldDB" id="K1Q234"/>
<accession>K1Q234</accession>
<dbReference type="InParanoid" id="K1Q234"/>
<organism evidence="2">
    <name type="scientific">Magallana gigas</name>
    <name type="common">Pacific oyster</name>
    <name type="synonym">Crassostrea gigas</name>
    <dbReference type="NCBI Taxonomy" id="29159"/>
    <lineage>
        <taxon>Eukaryota</taxon>
        <taxon>Metazoa</taxon>
        <taxon>Spiralia</taxon>
        <taxon>Lophotrochozoa</taxon>
        <taxon>Mollusca</taxon>
        <taxon>Bivalvia</taxon>
        <taxon>Autobranchia</taxon>
        <taxon>Pteriomorphia</taxon>
        <taxon>Ostreida</taxon>
        <taxon>Ostreoidea</taxon>
        <taxon>Ostreidae</taxon>
        <taxon>Magallana</taxon>
    </lineage>
</organism>
<feature type="compositionally biased region" description="Basic and acidic residues" evidence="1">
    <location>
        <begin position="101"/>
        <end position="111"/>
    </location>
</feature>
<evidence type="ECO:0000256" key="1">
    <source>
        <dbReference type="SAM" id="MobiDB-lite"/>
    </source>
</evidence>
<evidence type="ECO:0000313" key="2">
    <source>
        <dbReference type="EMBL" id="EKC22925.1"/>
    </source>
</evidence>
<gene>
    <name evidence="2" type="ORF">CGI_10001168</name>
</gene>